<dbReference type="Proteomes" id="UP000048600">
    <property type="component" value="Unassembled WGS sequence"/>
</dbReference>
<protein>
    <submittedName>
        <fullName evidence="1">Uncharacterized protein</fullName>
    </submittedName>
</protein>
<proteinExistence type="predicted"/>
<accession>A0A655IP21</accession>
<sequence length="58" mass="5939">MLAVDDLDVQADGDLVAVLANHPGTPLRVFQGSSAHIDPSASGGQRRGQRLVVSNTAG</sequence>
<dbReference type="EMBL" id="CHKL01000118">
    <property type="protein sequence ID" value="COW06872.1"/>
    <property type="molecule type" value="Genomic_DNA"/>
</dbReference>
<reference evidence="1 2" key="1">
    <citation type="submission" date="2015-03" db="EMBL/GenBank/DDBJ databases">
        <authorList>
            <consortium name="Pathogen Informatics"/>
        </authorList>
    </citation>
    <scope>NUCLEOTIDE SEQUENCE [LARGE SCALE GENOMIC DNA]</scope>
    <source>
        <strain evidence="1 2">P00601463</strain>
    </source>
</reference>
<name>A0A655IP21_MYCTX</name>
<evidence type="ECO:0000313" key="1">
    <source>
        <dbReference type="EMBL" id="COW06872.1"/>
    </source>
</evidence>
<dbReference type="AlphaFoldDB" id="A0A655IP21"/>
<evidence type="ECO:0000313" key="2">
    <source>
        <dbReference type="Proteomes" id="UP000048600"/>
    </source>
</evidence>
<organism evidence="1 2">
    <name type="scientific">Mycobacterium tuberculosis</name>
    <dbReference type="NCBI Taxonomy" id="1773"/>
    <lineage>
        <taxon>Bacteria</taxon>
        <taxon>Bacillati</taxon>
        <taxon>Actinomycetota</taxon>
        <taxon>Actinomycetes</taxon>
        <taxon>Mycobacteriales</taxon>
        <taxon>Mycobacteriaceae</taxon>
        <taxon>Mycobacterium</taxon>
        <taxon>Mycobacterium tuberculosis complex</taxon>
    </lineage>
</organism>
<gene>
    <name evidence="1" type="ORF">ERS007741_01377</name>
</gene>